<dbReference type="GO" id="GO:0030980">
    <property type="term" value="P:alpha-glucan catabolic process"/>
    <property type="evidence" value="ECO:0007669"/>
    <property type="project" value="InterPro"/>
</dbReference>
<feature type="binding site" evidence="2">
    <location>
        <position position="314"/>
    </location>
    <ligand>
        <name>Ca(2+)</name>
        <dbReference type="ChEBI" id="CHEBI:29108"/>
    </ligand>
</feature>
<keyword evidence="7" id="KW-0326">Glycosidase</keyword>
<feature type="chain" id="PRO_5008593027" evidence="5">
    <location>
        <begin position="18"/>
        <end position="672"/>
    </location>
</feature>
<evidence type="ECO:0000256" key="1">
    <source>
        <dbReference type="PIRSR" id="PIRSR036917-1"/>
    </source>
</evidence>
<dbReference type="FunFam" id="3.20.20.80:FF:000079">
    <property type="entry name" value="Alpha-amylase"/>
    <property type="match status" value="1"/>
</dbReference>
<dbReference type="SMART" id="SM00642">
    <property type="entry name" value="Aamy"/>
    <property type="match status" value="1"/>
</dbReference>
<feature type="domain" description="Glycosyl hydrolase family 13 catalytic" evidence="6">
    <location>
        <begin position="193"/>
        <end position="633"/>
    </location>
</feature>
<keyword evidence="4" id="KW-1015">Disulfide bond</keyword>
<keyword evidence="5" id="KW-0732">Signal</keyword>
<evidence type="ECO:0000259" key="6">
    <source>
        <dbReference type="SMART" id="SM00642"/>
    </source>
</evidence>
<name>A0A1B7HJR8_9ENTR</name>
<feature type="active site" description="Proton donor" evidence="1">
    <location>
        <position position="503"/>
    </location>
</feature>
<dbReference type="GO" id="GO:0005509">
    <property type="term" value="F:calcium ion binding"/>
    <property type="evidence" value="ECO:0007669"/>
    <property type="project" value="InterPro"/>
</dbReference>
<sequence length="672" mass="75478">MKKLPLLLLLFPGLVQAAWIVPGIPAFKEQTPGLFVSEAQLAKGTLPLSLKLDQACWQPAESIKLNQALSLKPCEGAAPVWRLFREGEYRVQIDTRSGTPTLILSVNSETQAAPVDVTRQCPKWDGKPLTLDVSKTFAEGSEVRDFYSGATTTVKQGKITLMPAANSNGLLLLESATTKQAAPFSWHNATVYFVLTDRFENGNPKNDNSYGRHKDGMQEIGTFHGGDLAGLTQKLDYLQQLGVNALWISSPLEQIHGWVGGGTKGDFPHYAYHGYYTMDWTKLDANMGTEDELRTLVDEAHKRGIRILFDVVMNHTGYATLADMQEYDFGALYLKGDELTKTLGKHWTDWKPGPGQSWHSFNDYINFGDKTAWQNWWGKNWIRTDIGNYDSPGFDDLTMSLAFLPDLKTESTQPAGLPIFYRHKSDTHAKETADYTVRDYLTHWLSQWVRDYGIDGFRVDTAKHVEKSGWQQLKEQSVAALAEWKKANPDKKLDDAPFWMTGESWGHGVMRSDYYNSGFDAMINFDYQEQAAKAVDCLENIDLTWQQMASKLQDFNVLSYLSSHDTRLFREGGQRAAELLLLAPGAVQIFYGDETERPFGPTGSDPLQGTRSDMNWGQNVATLSHWQKISQFRARHPAIGAGKQNTLSMKQGYGFSRESADDKVMVVWAGNQ</sequence>
<dbReference type="FunFam" id="3.20.20.80:FF:000089">
    <property type="entry name" value="Periplasmic alpha-amylase"/>
    <property type="match status" value="1"/>
</dbReference>
<evidence type="ECO:0000256" key="4">
    <source>
        <dbReference type="PIRSR" id="PIRSR036917-4"/>
    </source>
</evidence>
<dbReference type="EC" id="3.2.1.1" evidence="7"/>
<keyword evidence="8" id="KW-1185">Reference proteome</keyword>
<feature type="disulfide bond" evidence="4">
    <location>
        <begin position="121"/>
        <end position="537"/>
    </location>
</feature>
<dbReference type="EMBL" id="LXEO01000049">
    <property type="protein sequence ID" value="OAT15879.1"/>
    <property type="molecule type" value="Genomic_DNA"/>
</dbReference>
<keyword evidence="2" id="KW-0106">Calcium</keyword>
<organism evidence="7 8">
    <name type="scientific">Buttiauxella noackiae ATCC 51607</name>
    <dbReference type="NCBI Taxonomy" id="1354255"/>
    <lineage>
        <taxon>Bacteria</taxon>
        <taxon>Pseudomonadati</taxon>
        <taxon>Pseudomonadota</taxon>
        <taxon>Gammaproteobacteria</taxon>
        <taxon>Enterobacterales</taxon>
        <taxon>Enterobacteriaceae</taxon>
        <taxon>Buttiauxella</taxon>
    </lineage>
</organism>
<gene>
    <name evidence="7" type="ORF">M979_3327</name>
</gene>
<comment type="caution">
    <text evidence="7">The sequence shown here is derived from an EMBL/GenBank/DDBJ whole genome shotgun (WGS) entry which is preliminary data.</text>
</comment>
<dbReference type="NCBIfam" id="NF007059">
    <property type="entry name" value="PRK09505.2-4"/>
    <property type="match status" value="1"/>
</dbReference>
<evidence type="ECO:0000256" key="5">
    <source>
        <dbReference type="SAM" id="SignalP"/>
    </source>
</evidence>
<feature type="binding site" evidence="2">
    <location>
        <position position="464"/>
    </location>
    <ligand>
        <name>Ca(2+)</name>
        <dbReference type="ChEBI" id="CHEBI:29108"/>
    </ligand>
</feature>
<dbReference type="PANTHER" id="PTHR10357:SF209">
    <property type="entry name" value="PERIPLASMIC ALPHA-AMYLASE"/>
    <property type="match status" value="1"/>
</dbReference>
<dbReference type="Pfam" id="PF00128">
    <property type="entry name" value="Alpha-amylase"/>
    <property type="match status" value="2"/>
</dbReference>
<accession>A0A1B7HJR8</accession>
<dbReference type="PANTHER" id="PTHR10357">
    <property type="entry name" value="ALPHA-AMYLASE FAMILY MEMBER"/>
    <property type="match status" value="1"/>
</dbReference>
<dbReference type="PIRSF" id="PIRSF036917">
    <property type="entry name" value="Alph_amls_MalS"/>
    <property type="match status" value="1"/>
</dbReference>
<feature type="signal peptide" evidence="5">
    <location>
        <begin position="1"/>
        <end position="17"/>
    </location>
</feature>
<dbReference type="NCBIfam" id="NF007052">
    <property type="entry name" value="PRK09505.1-2"/>
    <property type="match status" value="1"/>
</dbReference>
<dbReference type="SUPFAM" id="SSF51445">
    <property type="entry name" value="(Trans)glycosidases"/>
    <property type="match status" value="1"/>
</dbReference>
<dbReference type="InterPro" id="IPR014635">
    <property type="entry name" value="A_amylase_MalS"/>
</dbReference>
<dbReference type="GO" id="GO:0004556">
    <property type="term" value="F:alpha-amylase activity"/>
    <property type="evidence" value="ECO:0007669"/>
    <property type="project" value="UniProtKB-EC"/>
</dbReference>
<evidence type="ECO:0000313" key="7">
    <source>
        <dbReference type="EMBL" id="OAT15879.1"/>
    </source>
</evidence>
<evidence type="ECO:0000256" key="3">
    <source>
        <dbReference type="PIRSR" id="PIRSR036917-3"/>
    </source>
</evidence>
<dbReference type="Proteomes" id="UP000078286">
    <property type="component" value="Unassembled WGS sequence"/>
</dbReference>
<dbReference type="PATRIC" id="fig|1354255.3.peg.3425"/>
<dbReference type="RefSeq" id="WP_064555683.1">
    <property type="nucleotide sequence ID" value="NZ_LXEO01000049.1"/>
</dbReference>
<protein>
    <submittedName>
        <fullName evidence="7">Periplasmic alpha-amylase</fullName>
        <ecNumber evidence="7">3.2.1.1</ecNumber>
    </submittedName>
</protein>
<proteinExistence type="predicted"/>
<dbReference type="InterPro" id="IPR006047">
    <property type="entry name" value="GH13_cat_dom"/>
</dbReference>
<comment type="cofactor">
    <cofactor evidence="2">
        <name>Ca(2+)</name>
        <dbReference type="ChEBI" id="CHEBI:29108"/>
    </cofactor>
    <text evidence="2">Binds 1 Ca(2+) ion per subunit.</text>
</comment>
<feature type="site" description="Transition state stabilizer" evidence="3">
    <location>
        <position position="565"/>
    </location>
</feature>
<dbReference type="GO" id="GO:0009313">
    <property type="term" value="P:oligosaccharide catabolic process"/>
    <property type="evidence" value="ECO:0007669"/>
    <property type="project" value="InterPro"/>
</dbReference>
<dbReference type="InterPro" id="IPR017853">
    <property type="entry name" value="GH"/>
</dbReference>
<keyword evidence="7" id="KW-0378">Hydrolase</keyword>
<feature type="active site" description="Nucleophile" evidence="1">
    <location>
        <position position="460"/>
    </location>
</feature>
<evidence type="ECO:0000313" key="8">
    <source>
        <dbReference type="Proteomes" id="UP000078286"/>
    </source>
</evidence>
<dbReference type="Gene3D" id="3.20.20.80">
    <property type="entry name" value="Glycosidases"/>
    <property type="match status" value="1"/>
</dbReference>
<dbReference type="AlphaFoldDB" id="A0A1B7HJR8"/>
<evidence type="ECO:0000256" key="2">
    <source>
        <dbReference type="PIRSR" id="PIRSR036917-2"/>
    </source>
</evidence>
<reference evidence="7 8" key="1">
    <citation type="submission" date="2016-04" db="EMBL/GenBank/DDBJ databases">
        <title>ATOL: Assembling a taxonomically balanced genome-scale reconstruction of the evolutionary history of the Enterobacteriaceae.</title>
        <authorList>
            <person name="Plunkett G.III."/>
            <person name="Neeno-Eckwall E.C."/>
            <person name="Glasner J.D."/>
            <person name="Perna N.T."/>
        </authorList>
    </citation>
    <scope>NUCLEOTIDE SEQUENCE [LARGE SCALE GENOMIC DNA]</scope>
    <source>
        <strain evidence="7 8">ATCC 51607</strain>
    </source>
</reference>
<feature type="disulfide bond" evidence="4">
    <location>
        <begin position="56"/>
        <end position="74"/>
    </location>
</feature>
<keyword evidence="2" id="KW-0479">Metal-binding</keyword>
<dbReference type="NCBIfam" id="NF007060">
    <property type="entry name" value="PRK09505.2-5"/>
    <property type="match status" value="1"/>
</dbReference>
<dbReference type="GO" id="GO:0042597">
    <property type="term" value="C:periplasmic space"/>
    <property type="evidence" value="ECO:0007669"/>
    <property type="project" value="InterPro"/>
</dbReference>